<comment type="caution">
    <text evidence="4">The sequence shown here is derived from an EMBL/GenBank/DDBJ whole genome shotgun (WGS) entry which is preliminary data.</text>
</comment>
<dbReference type="Pfam" id="PF13239">
    <property type="entry name" value="2TM"/>
    <property type="match status" value="1"/>
</dbReference>
<proteinExistence type="predicted"/>
<protein>
    <submittedName>
        <fullName evidence="4">2TM domain-containing protein</fullName>
    </submittedName>
</protein>
<name>A0A953HUI0_9BACT</name>
<evidence type="ECO:0000313" key="5">
    <source>
        <dbReference type="Proteomes" id="UP000753961"/>
    </source>
</evidence>
<keyword evidence="2" id="KW-0472">Membrane</keyword>
<feature type="region of interest" description="Disordered" evidence="1">
    <location>
        <begin position="101"/>
        <end position="122"/>
    </location>
</feature>
<dbReference type="EMBL" id="JAHVHU010000007">
    <property type="protein sequence ID" value="MBY5958113.1"/>
    <property type="molecule type" value="Genomic_DNA"/>
</dbReference>
<keyword evidence="2" id="KW-0812">Transmembrane</keyword>
<dbReference type="RefSeq" id="WP_222579646.1">
    <property type="nucleotide sequence ID" value="NZ_JAHVHU010000007.1"/>
</dbReference>
<dbReference type="InterPro" id="IPR025698">
    <property type="entry name" value="2TM_dom"/>
</dbReference>
<dbReference type="Proteomes" id="UP000753961">
    <property type="component" value="Unassembled WGS sequence"/>
</dbReference>
<evidence type="ECO:0000259" key="3">
    <source>
        <dbReference type="Pfam" id="PF13239"/>
    </source>
</evidence>
<feature type="compositionally biased region" description="Basic and acidic residues" evidence="1">
    <location>
        <begin position="101"/>
        <end position="111"/>
    </location>
</feature>
<keyword evidence="5" id="KW-1185">Reference proteome</keyword>
<accession>A0A953HUI0</accession>
<feature type="transmembrane region" description="Helical" evidence="2">
    <location>
        <begin position="56"/>
        <end position="80"/>
    </location>
</feature>
<evidence type="ECO:0000256" key="2">
    <source>
        <dbReference type="SAM" id="Phobius"/>
    </source>
</evidence>
<feature type="domain" description="2TM" evidence="3">
    <location>
        <begin position="19"/>
        <end position="94"/>
    </location>
</feature>
<organism evidence="4 5">
    <name type="scientific">Membranihabitans marinus</name>
    <dbReference type="NCBI Taxonomy" id="1227546"/>
    <lineage>
        <taxon>Bacteria</taxon>
        <taxon>Pseudomonadati</taxon>
        <taxon>Bacteroidota</taxon>
        <taxon>Saprospiria</taxon>
        <taxon>Saprospirales</taxon>
        <taxon>Saprospiraceae</taxon>
        <taxon>Membranihabitans</taxon>
    </lineage>
</organism>
<feature type="transmembrane region" description="Helical" evidence="2">
    <location>
        <begin position="29"/>
        <end position="50"/>
    </location>
</feature>
<evidence type="ECO:0000313" key="4">
    <source>
        <dbReference type="EMBL" id="MBY5958113.1"/>
    </source>
</evidence>
<evidence type="ECO:0000256" key="1">
    <source>
        <dbReference type="SAM" id="MobiDB-lite"/>
    </source>
</evidence>
<keyword evidence="2" id="KW-1133">Transmembrane helix</keyword>
<reference evidence="4" key="1">
    <citation type="submission" date="2021-06" db="EMBL/GenBank/DDBJ databases">
        <title>44 bacteria genomes isolated from Dapeng, Shenzhen.</title>
        <authorList>
            <person name="Zheng W."/>
            <person name="Yu S."/>
            <person name="Huang Y."/>
        </authorList>
    </citation>
    <scope>NUCLEOTIDE SEQUENCE</scope>
    <source>
        <strain evidence="4">DP5N28-2</strain>
    </source>
</reference>
<gene>
    <name evidence="4" type="ORF">KUV50_08235</name>
</gene>
<dbReference type="AlphaFoldDB" id="A0A953HUI0"/>
<sequence>MPFWKKKQISPQEMLKIKVRKKVRNQAKFLKHSIIYLVFLIFYLALAYIISAEEFLIVGLILFGSWMIGLIFHGLSAFVFNRINSWEETRYQQKLKELRLEEEHSSDPHLESEEDEIEDPMDLKSYERLRKEMDDKWGEGDFV</sequence>